<feature type="domain" description="Glycosyl transferase family 1" evidence="2">
    <location>
        <begin position="215"/>
        <end position="386"/>
    </location>
</feature>
<dbReference type="InterPro" id="IPR001296">
    <property type="entry name" value="Glyco_trans_1"/>
</dbReference>
<dbReference type="OrthoDB" id="5416057at2"/>
<evidence type="ECO:0000313" key="4">
    <source>
        <dbReference type="EMBL" id="QCW83982.1"/>
    </source>
</evidence>
<gene>
    <name evidence="4" type="ORF">EQU24_18340</name>
</gene>
<keyword evidence="5" id="KW-1185">Reference proteome</keyword>
<keyword evidence="1" id="KW-0808">Transferase</keyword>
<proteinExistence type="predicted"/>
<reference evidence="5" key="1">
    <citation type="journal article" date="2019" name="J. Bacteriol.">
        <title>A Mutagenic Screen Identifies a TonB-Dependent Receptor Required for the Lanthanide Metal Switch in the Type I Methanotroph 'Methylotuvimicrobium buryatense' 5GB1C.</title>
        <authorList>
            <person name="Groom J.D."/>
            <person name="Ford S.M."/>
            <person name="Pesesky M.W."/>
            <person name="Lidstrom M.E."/>
        </authorList>
    </citation>
    <scope>NUCLEOTIDE SEQUENCE [LARGE SCALE GENOMIC DNA]</scope>
    <source>
        <strain evidence="5">5GB1C</strain>
    </source>
</reference>
<dbReference type="Pfam" id="PF00534">
    <property type="entry name" value="Glycos_transf_1"/>
    <property type="match status" value="1"/>
</dbReference>
<dbReference type="PANTHER" id="PTHR46401">
    <property type="entry name" value="GLYCOSYLTRANSFERASE WBBK-RELATED"/>
    <property type="match status" value="1"/>
</dbReference>
<dbReference type="AlphaFoldDB" id="A0A4P9UR82"/>
<dbReference type="GO" id="GO:0009103">
    <property type="term" value="P:lipopolysaccharide biosynthetic process"/>
    <property type="evidence" value="ECO:0007669"/>
    <property type="project" value="TreeGrafter"/>
</dbReference>
<evidence type="ECO:0000256" key="1">
    <source>
        <dbReference type="ARBA" id="ARBA00022679"/>
    </source>
</evidence>
<evidence type="ECO:0000259" key="2">
    <source>
        <dbReference type="Pfam" id="PF00534"/>
    </source>
</evidence>
<dbReference type="Pfam" id="PF12000">
    <property type="entry name" value="Glyco_trans_4_3"/>
    <property type="match status" value="1"/>
</dbReference>
<dbReference type="KEGG" id="mbur:EQU24_18340"/>
<organism evidence="4 5">
    <name type="scientific">Methylotuvimicrobium buryatense</name>
    <name type="common">Methylomicrobium buryatense</name>
    <dbReference type="NCBI Taxonomy" id="95641"/>
    <lineage>
        <taxon>Bacteria</taxon>
        <taxon>Pseudomonadati</taxon>
        <taxon>Pseudomonadota</taxon>
        <taxon>Gammaproteobacteria</taxon>
        <taxon>Methylococcales</taxon>
        <taxon>Methylococcaceae</taxon>
        <taxon>Methylotuvimicrobium</taxon>
    </lineage>
</organism>
<name>A0A4P9UR82_METBY</name>
<evidence type="ECO:0000313" key="5">
    <source>
        <dbReference type="Proteomes" id="UP000305881"/>
    </source>
</evidence>
<dbReference type="GO" id="GO:0016757">
    <property type="term" value="F:glycosyltransferase activity"/>
    <property type="evidence" value="ECO:0007669"/>
    <property type="project" value="InterPro"/>
</dbReference>
<sequence length="414" mass="47132">MAFMNILFLHQNFPAQFSHVATRLAQNPNNKVVAIKQSPSIEMDGIGVVAYQLKRGTSPDIHPLMQDFEPKILRAEAVAKTANFLKAKEFNPDVVVAHPGWGETLLLKDIWPDAKYLGYFEYFYSATGQDFDFDPEFSQIDGNEVAKLRLKNTINLHALNDMDEGITPTNWQLNTYPEWARDKIKVMHEGIDTEYFCPNPKQTLSIPEKNLMLSSQDEIITYAARYLEPVRGFHCFMRALPELLKRRPNAHVMIMGNNQGGYGPEPSNHDSYVEMMLEELKGSLDPQRVHILGRLPKNVYRNVLQLSSVHVYLTYPFLLSWSMLEAMASGPIIVASDTAPVREIIKDNKNGLLFDFFDIQAMVDRVEQALTLTTRKANAIKKASRKTIEDEYNFETCLEKLIEKIEALAGSVEK</sequence>
<dbReference type="InterPro" id="IPR022623">
    <property type="entry name" value="Glyco_trans_4"/>
</dbReference>
<evidence type="ECO:0000259" key="3">
    <source>
        <dbReference type="Pfam" id="PF12000"/>
    </source>
</evidence>
<dbReference type="PANTHER" id="PTHR46401:SF2">
    <property type="entry name" value="GLYCOSYLTRANSFERASE WBBK-RELATED"/>
    <property type="match status" value="1"/>
</dbReference>
<accession>A0A4P9UR82</accession>
<dbReference type="Gene3D" id="3.40.50.2000">
    <property type="entry name" value="Glycogen Phosphorylase B"/>
    <property type="match status" value="1"/>
</dbReference>
<feature type="domain" description="Glycosyl transferase family 4" evidence="3">
    <location>
        <begin position="29"/>
        <end position="196"/>
    </location>
</feature>
<dbReference type="SUPFAM" id="SSF53756">
    <property type="entry name" value="UDP-Glycosyltransferase/glycogen phosphorylase"/>
    <property type="match status" value="1"/>
</dbReference>
<dbReference type="Proteomes" id="UP000305881">
    <property type="component" value="Chromosome"/>
</dbReference>
<dbReference type="EMBL" id="CP035467">
    <property type="protein sequence ID" value="QCW83982.1"/>
    <property type="molecule type" value="Genomic_DNA"/>
</dbReference>
<dbReference type="STRING" id="675511.GCA_000341735_03779"/>
<protein>
    <submittedName>
        <fullName evidence="4">Glycosyltransferase</fullName>
    </submittedName>
</protein>